<accession>A0A7W9SXW0</accession>
<gene>
    <name evidence="2" type="ORF">HNQ39_005711</name>
</gene>
<feature type="region of interest" description="Disordered" evidence="1">
    <location>
        <begin position="133"/>
        <end position="174"/>
    </location>
</feature>
<organism evidence="2 3">
    <name type="scientific">Armatimonas rosea</name>
    <dbReference type="NCBI Taxonomy" id="685828"/>
    <lineage>
        <taxon>Bacteria</taxon>
        <taxon>Bacillati</taxon>
        <taxon>Armatimonadota</taxon>
        <taxon>Armatimonadia</taxon>
        <taxon>Armatimonadales</taxon>
        <taxon>Armatimonadaceae</taxon>
        <taxon>Armatimonas</taxon>
    </lineage>
</organism>
<evidence type="ECO:0000256" key="1">
    <source>
        <dbReference type="SAM" id="MobiDB-lite"/>
    </source>
</evidence>
<name>A0A7W9SXW0_ARMRO</name>
<dbReference type="RefSeq" id="WP_184203952.1">
    <property type="nucleotide sequence ID" value="NZ_JACHGW010000009.1"/>
</dbReference>
<sequence>MDLFDLLFGVRDLAEEKKNNARVRRIQSESRVLDAHTSVVQSQRALDEALLESRRSLTRQEFESRTDLAFLEASLRTRLADAMGESEDAQRKFQLRQYARSLPAADAIAFLQGESHREQALGDYDATIRFLRQGTGGLPPRQLPAPPPPRPEPDPPPPPPPDPPIQRRLSQEEVDRRAFKAVKDISALPKEKHETAWEEWRKKLRTEVPPLVAEEIAKRAETLRTMAR</sequence>
<feature type="compositionally biased region" description="Pro residues" evidence="1">
    <location>
        <begin position="141"/>
        <end position="164"/>
    </location>
</feature>
<dbReference type="AlphaFoldDB" id="A0A7W9SXW0"/>
<keyword evidence="3" id="KW-1185">Reference proteome</keyword>
<dbReference type="EMBL" id="JACHGW010000009">
    <property type="protein sequence ID" value="MBB6053864.1"/>
    <property type="molecule type" value="Genomic_DNA"/>
</dbReference>
<dbReference type="Proteomes" id="UP000520814">
    <property type="component" value="Unassembled WGS sequence"/>
</dbReference>
<evidence type="ECO:0000313" key="3">
    <source>
        <dbReference type="Proteomes" id="UP000520814"/>
    </source>
</evidence>
<reference evidence="2 3" key="1">
    <citation type="submission" date="2020-08" db="EMBL/GenBank/DDBJ databases">
        <title>Genomic Encyclopedia of Type Strains, Phase IV (KMG-IV): sequencing the most valuable type-strain genomes for metagenomic binning, comparative biology and taxonomic classification.</title>
        <authorList>
            <person name="Goeker M."/>
        </authorList>
    </citation>
    <scope>NUCLEOTIDE SEQUENCE [LARGE SCALE GENOMIC DNA]</scope>
    <source>
        <strain evidence="2 3">DSM 23562</strain>
    </source>
</reference>
<protein>
    <submittedName>
        <fullName evidence="2">Uncharacterized protein</fullName>
    </submittedName>
</protein>
<evidence type="ECO:0000313" key="2">
    <source>
        <dbReference type="EMBL" id="MBB6053864.1"/>
    </source>
</evidence>
<proteinExistence type="predicted"/>
<comment type="caution">
    <text evidence="2">The sequence shown here is derived from an EMBL/GenBank/DDBJ whole genome shotgun (WGS) entry which is preliminary data.</text>
</comment>